<keyword evidence="1" id="KW-1133">Transmembrane helix</keyword>
<reference evidence="2" key="1">
    <citation type="submission" date="2023-04" db="EMBL/GenBank/DDBJ databases">
        <title>Characterization and analysis of the complete genome of Gordonia rubripertincta 112, the degrader of aromatic and aliphatic compounds.</title>
        <authorList>
            <person name="Frantsuzova E."/>
            <person name="Bogun A."/>
            <person name="Delegan Y."/>
        </authorList>
    </citation>
    <scope>NUCLEOTIDE SEQUENCE</scope>
    <source>
        <strain evidence="2">112</strain>
    </source>
</reference>
<evidence type="ECO:0008006" key="3">
    <source>
        <dbReference type="Google" id="ProtNLM"/>
    </source>
</evidence>
<proteinExistence type="predicted"/>
<evidence type="ECO:0000313" key="2">
    <source>
        <dbReference type="EMBL" id="MDG6783214.1"/>
    </source>
</evidence>
<evidence type="ECO:0000256" key="1">
    <source>
        <dbReference type="SAM" id="Phobius"/>
    </source>
</evidence>
<dbReference type="EMBL" id="JARUXG010000018">
    <property type="protein sequence ID" value="MDG6783214.1"/>
    <property type="molecule type" value="Genomic_DNA"/>
</dbReference>
<dbReference type="AlphaFoldDB" id="A0AAW6RJ39"/>
<feature type="transmembrane region" description="Helical" evidence="1">
    <location>
        <begin position="49"/>
        <end position="71"/>
    </location>
</feature>
<keyword evidence="1" id="KW-0812">Transmembrane</keyword>
<name>A0AAW6RJ39_GORRU</name>
<comment type="caution">
    <text evidence="2">The sequence shown here is derived from an EMBL/GenBank/DDBJ whole genome shotgun (WGS) entry which is preliminary data.</text>
</comment>
<protein>
    <recommendedName>
        <fullName evidence="3">ABC-2 family transporter protein</fullName>
    </recommendedName>
</protein>
<gene>
    <name evidence="2" type="ORF">QBL07_20550</name>
</gene>
<sequence length="88" mass="8704">MVMMFLGNPLAGIAGSAAWLPSGLGTVGQILPPGAAGTLVRSAAYFGGSGGLTAGLTLATWIVVGLVLFVTGMRRAAVSTREAVELAS</sequence>
<organism evidence="2">
    <name type="scientific">Gordonia rubripertincta</name>
    <name type="common">Rhodococcus corallinus</name>
    <dbReference type="NCBI Taxonomy" id="36822"/>
    <lineage>
        <taxon>Bacteria</taxon>
        <taxon>Bacillati</taxon>
        <taxon>Actinomycetota</taxon>
        <taxon>Actinomycetes</taxon>
        <taxon>Mycobacteriales</taxon>
        <taxon>Gordoniaceae</taxon>
        <taxon>Gordonia</taxon>
    </lineage>
</organism>
<keyword evidence="1" id="KW-0472">Membrane</keyword>
<dbReference type="RefSeq" id="WP_005196099.1">
    <property type="nucleotide sequence ID" value="NZ_CP136136.1"/>
</dbReference>
<accession>A0AAW6RJ39</accession>